<dbReference type="Proteomes" id="UP001280581">
    <property type="component" value="Unassembled WGS sequence"/>
</dbReference>
<accession>A0AAN6M5Q6</accession>
<dbReference type="EMBL" id="WVTA01000003">
    <property type="protein sequence ID" value="KAK3214712.1"/>
    <property type="molecule type" value="Genomic_DNA"/>
</dbReference>
<gene>
    <name evidence="2" type="ORF">GRF29_19g1019694</name>
</gene>
<keyword evidence="1" id="KW-0732">Signal</keyword>
<comment type="caution">
    <text evidence="2">The sequence shown here is derived from an EMBL/GenBank/DDBJ whole genome shotgun (WGS) entry which is preliminary data.</text>
</comment>
<sequence>MYTTLLLSGLLSAAFAAPLVSRQSDFKAAEGTLATCDATSDKFLSLVMGPEQYDVIFDHACAGVLPGCAYPENLPEDTVCTQTIDYQLTGPKNITLNALVEDKASHNKLSKWAANFAVTPAEQPEDSAGVFITRDECKGYFYYLLMKSGEEGCWYENLGPSAGSLTVGGSSSLKNTVFTVSFVERK</sequence>
<protein>
    <submittedName>
        <fullName evidence="2">Uncharacterized protein</fullName>
    </submittedName>
</protein>
<proteinExistence type="predicted"/>
<evidence type="ECO:0000313" key="3">
    <source>
        <dbReference type="Proteomes" id="UP001280581"/>
    </source>
</evidence>
<reference evidence="2 3" key="1">
    <citation type="submission" date="2021-02" db="EMBL/GenBank/DDBJ databases">
        <title>Genome assembly of Pseudopithomyces chartarum.</title>
        <authorList>
            <person name="Jauregui R."/>
            <person name="Singh J."/>
            <person name="Voisey C."/>
        </authorList>
    </citation>
    <scope>NUCLEOTIDE SEQUENCE [LARGE SCALE GENOMIC DNA]</scope>
    <source>
        <strain evidence="2 3">AGR01</strain>
    </source>
</reference>
<evidence type="ECO:0000256" key="1">
    <source>
        <dbReference type="SAM" id="SignalP"/>
    </source>
</evidence>
<dbReference type="AlphaFoldDB" id="A0AAN6M5Q6"/>
<organism evidence="2 3">
    <name type="scientific">Pseudopithomyces chartarum</name>
    <dbReference type="NCBI Taxonomy" id="1892770"/>
    <lineage>
        <taxon>Eukaryota</taxon>
        <taxon>Fungi</taxon>
        <taxon>Dikarya</taxon>
        <taxon>Ascomycota</taxon>
        <taxon>Pezizomycotina</taxon>
        <taxon>Dothideomycetes</taxon>
        <taxon>Pleosporomycetidae</taxon>
        <taxon>Pleosporales</taxon>
        <taxon>Massarineae</taxon>
        <taxon>Didymosphaeriaceae</taxon>
        <taxon>Pseudopithomyces</taxon>
    </lineage>
</organism>
<feature type="signal peptide" evidence="1">
    <location>
        <begin position="1"/>
        <end position="16"/>
    </location>
</feature>
<evidence type="ECO:0000313" key="2">
    <source>
        <dbReference type="EMBL" id="KAK3214712.1"/>
    </source>
</evidence>
<name>A0AAN6M5Q6_9PLEO</name>
<keyword evidence="3" id="KW-1185">Reference proteome</keyword>
<feature type="chain" id="PRO_5042831913" evidence="1">
    <location>
        <begin position="17"/>
        <end position="186"/>
    </location>
</feature>